<evidence type="ECO:0000256" key="9">
    <source>
        <dbReference type="ARBA" id="ARBA00023012"/>
    </source>
</evidence>
<accession>A0A369UQH4</accession>
<name>A0A369UQH4_9GAMM</name>
<feature type="transmembrane region" description="Helical" evidence="10">
    <location>
        <begin position="34"/>
        <end position="56"/>
    </location>
</feature>
<dbReference type="InterPro" id="IPR003660">
    <property type="entry name" value="HAMP_dom"/>
</dbReference>
<dbReference type="InterPro" id="IPR050428">
    <property type="entry name" value="TCS_sensor_his_kinase"/>
</dbReference>
<evidence type="ECO:0000256" key="1">
    <source>
        <dbReference type="ARBA" id="ARBA00000085"/>
    </source>
</evidence>
<dbReference type="PANTHER" id="PTHR45436:SF8">
    <property type="entry name" value="HISTIDINE KINASE"/>
    <property type="match status" value="1"/>
</dbReference>
<dbReference type="Gene3D" id="3.30.565.10">
    <property type="entry name" value="Histidine kinase-like ATPase, C-terminal domain"/>
    <property type="match status" value="1"/>
</dbReference>
<dbReference type="AlphaFoldDB" id="A0A369UQH4"/>
<evidence type="ECO:0000256" key="5">
    <source>
        <dbReference type="ARBA" id="ARBA00022679"/>
    </source>
</evidence>
<keyword evidence="10" id="KW-0472">Membrane</keyword>
<gene>
    <name evidence="13" type="ORF">DVJ77_06565</name>
</gene>
<dbReference type="PROSITE" id="PS50885">
    <property type="entry name" value="HAMP"/>
    <property type="match status" value="1"/>
</dbReference>
<dbReference type="OrthoDB" id="9809766at2"/>
<keyword evidence="14" id="KW-1185">Reference proteome</keyword>
<feature type="transmembrane region" description="Helical" evidence="10">
    <location>
        <begin position="173"/>
        <end position="196"/>
    </location>
</feature>
<proteinExistence type="predicted"/>
<dbReference type="EC" id="2.7.13.3" evidence="3"/>
<dbReference type="InterPro" id="IPR036890">
    <property type="entry name" value="HATPase_C_sf"/>
</dbReference>
<comment type="subcellular location">
    <subcellularLocation>
        <location evidence="2">Membrane</location>
    </subcellularLocation>
</comment>
<dbReference type="InterPro" id="IPR003661">
    <property type="entry name" value="HisK_dim/P_dom"/>
</dbReference>
<evidence type="ECO:0000259" key="11">
    <source>
        <dbReference type="PROSITE" id="PS50109"/>
    </source>
</evidence>
<dbReference type="SUPFAM" id="SSF55874">
    <property type="entry name" value="ATPase domain of HSP90 chaperone/DNA topoisomerase II/histidine kinase"/>
    <property type="match status" value="1"/>
</dbReference>
<keyword evidence="9" id="KW-0902">Two-component regulatory system</keyword>
<keyword evidence="5" id="KW-0808">Transferase</keyword>
<organism evidence="13 14">
    <name type="scientific">Dyella tabacisoli</name>
    <dbReference type="NCBI Taxonomy" id="2282381"/>
    <lineage>
        <taxon>Bacteria</taxon>
        <taxon>Pseudomonadati</taxon>
        <taxon>Pseudomonadota</taxon>
        <taxon>Gammaproteobacteria</taxon>
        <taxon>Lysobacterales</taxon>
        <taxon>Rhodanobacteraceae</taxon>
        <taxon>Dyella</taxon>
    </lineage>
</organism>
<keyword evidence="8 10" id="KW-1133">Transmembrane helix</keyword>
<comment type="catalytic activity">
    <reaction evidence="1">
        <text>ATP + protein L-histidine = ADP + protein N-phospho-L-histidine.</text>
        <dbReference type="EC" id="2.7.13.3"/>
    </reaction>
</comment>
<evidence type="ECO:0000256" key="2">
    <source>
        <dbReference type="ARBA" id="ARBA00004370"/>
    </source>
</evidence>
<keyword evidence="7 13" id="KW-0418">Kinase</keyword>
<dbReference type="Gene3D" id="1.10.287.130">
    <property type="match status" value="1"/>
</dbReference>
<evidence type="ECO:0000313" key="13">
    <source>
        <dbReference type="EMBL" id="RDD82583.1"/>
    </source>
</evidence>
<comment type="caution">
    <text evidence="13">The sequence shown here is derived from an EMBL/GenBank/DDBJ whole genome shotgun (WGS) entry which is preliminary data.</text>
</comment>
<dbReference type="InterPro" id="IPR036097">
    <property type="entry name" value="HisK_dim/P_sf"/>
</dbReference>
<dbReference type="Proteomes" id="UP000253782">
    <property type="component" value="Unassembled WGS sequence"/>
</dbReference>
<evidence type="ECO:0000256" key="4">
    <source>
        <dbReference type="ARBA" id="ARBA00022553"/>
    </source>
</evidence>
<dbReference type="InterPro" id="IPR005467">
    <property type="entry name" value="His_kinase_dom"/>
</dbReference>
<keyword evidence="4" id="KW-0597">Phosphoprotein</keyword>
<evidence type="ECO:0000256" key="10">
    <source>
        <dbReference type="SAM" id="Phobius"/>
    </source>
</evidence>
<evidence type="ECO:0000256" key="7">
    <source>
        <dbReference type="ARBA" id="ARBA00022777"/>
    </source>
</evidence>
<evidence type="ECO:0000256" key="6">
    <source>
        <dbReference type="ARBA" id="ARBA00022692"/>
    </source>
</evidence>
<dbReference type="Pfam" id="PF02518">
    <property type="entry name" value="HATPase_c"/>
    <property type="match status" value="1"/>
</dbReference>
<dbReference type="SMART" id="SM00387">
    <property type="entry name" value="HATPase_c"/>
    <property type="match status" value="1"/>
</dbReference>
<dbReference type="GO" id="GO:0005886">
    <property type="term" value="C:plasma membrane"/>
    <property type="evidence" value="ECO:0007669"/>
    <property type="project" value="TreeGrafter"/>
</dbReference>
<dbReference type="CDD" id="cd00082">
    <property type="entry name" value="HisKA"/>
    <property type="match status" value="1"/>
</dbReference>
<dbReference type="Gene3D" id="6.10.340.10">
    <property type="match status" value="1"/>
</dbReference>
<dbReference type="SMART" id="SM00304">
    <property type="entry name" value="HAMP"/>
    <property type="match status" value="1"/>
</dbReference>
<evidence type="ECO:0000313" key="14">
    <source>
        <dbReference type="Proteomes" id="UP000253782"/>
    </source>
</evidence>
<sequence length="467" mass="51029">MVNCCTPCAALGIVYVLRNSLFRTAAFRMAVLQALLFAALIAALLGIVWWSVGVYAERQLRAEVKTEMASLLQAASDGTVDMQINQRAAVMPLGPDYYMLADAAGRRIAGNLSYHPSTPGWHTVPLNGAQGEDGGDADQMHLYAVRLADGRWLVAGSDNRSVVELGEVLSERFIDVGIVAILLVLLIGGLTSWFYLRRVDALGELAERVLEGEQTLVIAGSGRGDEFDRLAARLNHMLERMRVLMEGMRQVSNDIAHDLRTPLTHIRQRLEANLEKNASEAVLRESIEQTLVDMDGLLATFRALLRIASVESRQRHGGFEEFDLSATFDSIVETYLPVAEDRGQQLEACIQPGQRLRGDRALLTQMLANLIENALHHTPPGSRIDLALQATPHALTARISDTGPGIPADARERVLRRFVRLDSSRSTPGCGLGLALVAAVANLHGIRLKLDDARPGLLIELGFPKLS</sequence>
<dbReference type="GO" id="GO:0000155">
    <property type="term" value="F:phosphorelay sensor kinase activity"/>
    <property type="evidence" value="ECO:0007669"/>
    <property type="project" value="InterPro"/>
</dbReference>
<dbReference type="SUPFAM" id="SSF47384">
    <property type="entry name" value="Homodimeric domain of signal transducing histidine kinase"/>
    <property type="match status" value="1"/>
</dbReference>
<protein>
    <recommendedName>
        <fullName evidence="3">histidine kinase</fullName>
        <ecNumber evidence="3">2.7.13.3</ecNumber>
    </recommendedName>
</protein>
<feature type="domain" description="HAMP" evidence="12">
    <location>
        <begin position="193"/>
        <end position="246"/>
    </location>
</feature>
<dbReference type="PANTHER" id="PTHR45436">
    <property type="entry name" value="SENSOR HISTIDINE KINASE YKOH"/>
    <property type="match status" value="1"/>
</dbReference>
<feature type="domain" description="Histidine kinase" evidence="11">
    <location>
        <begin position="254"/>
        <end position="467"/>
    </location>
</feature>
<evidence type="ECO:0000256" key="8">
    <source>
        <dbReference type="ARBA" id="ARBA00022989"/>
    </source>
</evidence>
<dbReference type="PROSITE" id="PS50109">
    <property type="entry name" value="HIS_KIN"/>
    <property type="match status" value="1"/>
</dbReference>
<dbReference type="InterPro" id="IPR003594">
    <property type="entry name" value="HATPase_dom"/>
</dbReference>
<reference evidence="13 14" key="1">
    <citation type="submission" date="2018-07" db="EMBL/GenBank/DDBJ databases">
        <title>Dyella tabacisoli L4-6T, whole genome shotgun sequence.</title>
        <authorList>
            <person name="Zhou X.-K."/>
            <person name="Li W.-J."/>
            <person name="Duan Y.-Q."/>
        </authorList>
    </citation>
    <scope>NUCLEOTIDE SEQUENCE [LARGE SCALE GENOMIC DNA]</scope>
    <source>
        <strain evidence="13 14">L4-6</strain>
    </source>
</reference>
<dbReference type="EMBL" id="QQAH01000005">
    <property type="protein sequence ID" value="RDD82583.1"/>
    <property type="molecule type" value="Genomic_DNA"/>
</dbReference>
<evidence type="ECO:0000259" key="12">
    <source>
        <dbReference type="PROSITE" id="PS50885"/>
    </source>
</evidence>
<keyword evidence="6 10" id="KW-0812">Transmembrane</keyword>
<evidence type="ECO:0000256" key="3">
    <source>
        <dbReference type="ARBA" id="ARBA00012438"/>
    </source>
</evidence>